<evidence type="ECO:0008006" key="3">
    <source>
        <dbReference type="Google" id="ProtNLM"/>
    </source>
</evidence>
<feature type="chain" id="PRO_5043580147" description="PEP-CTERM protein-sorting domain-containing protein" evidence="1">
    <location>
        <begin position="23"/>
        <end position="262"/>
    </location>
</feature>
<gene>
    <name evidence="2" type="ORF">NT6N_10130</name>
</gene>
<reference evidence="2" key="1">
    <citation type="submission" date="2024-07" db="EMBL/GenBank/DDBJ databases">
        <title>Complete genome sequence of Verrucomicrobiaceae bacterium NT6N.</title>
        <authorList>
            <person name="Huang C."/>
            <person name="Takami H."/>
            <person name="Hamasaki K."/>
        </authorList>
    </citation>
    <scope>NUCLEOTIDE SEQUENCE</scope>
    <source>
        <strain evidence="2">NT6N</strain>
    </source>
</reference>
<sequence>MRILTHTFSLLLLFCLTWKTSAQQLAFNDFAHIGGSDLQAGSTYRFYNVVTGVDATINVTSLTNATLLQIDDSPIDSNSADDAAFRPVFSAISASQENELHYVDFTIQFFANGGNTPVALDQFTMSLYDIDGDGDSFFADDGNILEFAQVAGFESMVSSGEKLNITDYGDGSVLIMTKDSTENPGINNAAPWLSVWDFKNNNAFSLRFGWMGNDYVDSEDNIRDVGAYFTGSNTPTVVPIPEPSSSVLVLLGAITLISRRRR</sequence>
<dbReference type="EMBL" id="AP026866">
    <property type="protein sequence ID" value="BDS05973.1"/>
    <property type="molecule type" value="Genomic_DNA"/>
</dbReference>
<proteinExistence type="predicted"/>
<organism evidence="2">
    <name type="scientific">Oceaniferula spumae</name>
    <dbReference type="NCBI Taxonomy" id="2979115"/>
    <lineage>
        <taxon>Bacteria</taxon>
        <taxon>Pseudomonadati</taxon>
        <taxon>Verrucomicrobiota</taxon>
        <taxon>Verrucomicrobiia</taxon>
        <taxon>Verrucomicrobiales</taxon>
        <taxon>Verrucomicrobiaceae</taxon>
        <taxon>Oceaniferula</taxon>
    </lineage>
</organism>
<protein>
    <recommendedName>
        <fullName evidence="3">PEP-CTERM protein-sorting domain-containing protein</fullName>
    </recommendedName>
</protein>
<evidence type="ECO:0000313" key="2">
    <source>
        <dbReference type="EMBL" id="BDS05973.1"/>
    </source>
</evidence>
<dbReference type="AlphaFoldDB" id="A0AAT9FJ29"/>
<name>A0AAT9FJ29_9BACT</name>
<accession>A0AAT9FJ29</accession>
<dbReference type="KEGG" id="osu:NT6N_10130"/>
<keyword evidence="1" id="KW-0732">Signal</keyword>
<dbReference type="InterPro" id="IPR013424">
    <property type="entry name" value="Ice-binding_C"/>
</dbReference>
<dbReference type="NCBIfam" id="TIGR02595">
    <property type="entry name" value="PEP_CTERM"/>
    <property type="match status" value="1"/>
</dbReference>
<evidence type="ECO:0000256" key="1">
    <source>
        <dbReference type="SAM" id="SignalP"/>
    </source>
</evidence>
<feature type="signal peptide" evidence="1">
    <location>
        <begin position="1"/>
        <end position="22"/>
    </location>
</feature>